<evidence type="ECO:0000313" key="2">
    <source>
        <dbReference type="Proteomes" id="UP000194159"/>
    </source>
</evidence>
<accession>A0AAN1BL50</accession>
<geneLocation type="plasmid" evidence="2">
    <name>pretnxc12b</name>
</geneLocation>
<name>A0AAN1BL50_RHIET</name>
<keyword evidence="1" id="KW-0614">Plasmid</keyword>
<dbReference type="EMBL" id="CP020908">
    <property type="protein sequence ID" value="ARQ12526.1"/>
    <property type="molecule type" value="Genomic_DNA"/>
</dbReference>
<protein>
    <submittedName>
        <fullName evidence="1">Uncharacterized protein</fullName>
    </submittedName>
</protein>
<proteinExistence type="predicted"/>
<sequence length="76" mass="8214">MLFHDNPPEESAIADVATLTAARNCALTCLKPGASHPLMPINAALLRGSTVMISDLWMAAGRLRHMPPVLQQGEHR</sequence>
<gene>
    <name evidence="1" type="ORF">NXC12_PB00122</name>
</gene>
<reference evidence="1 2" key="1">
    <citation type="submission" date="2017-04" db="EMBL/GenBank/DDBJ databases">
        <title>Complete genome sequences of Rhizobium genomic linages associated to common bean (phaseolus vulgaris).</title>
        <authorList>
            <person name="Santamaria R.I."/>
            <person name="Bustos P."/>
            <person name="Perez-Carrascal O."/>
            <person name="Martinez-Flores I."/>
            <person name="Juarez S."/>
            <person name="Lozano L."/>
            <person name="Miranda F."/>
            <person name="Vinuesa P."/>
            <person name="Martinez-Romero E."/>
            <person name="Cevallos M.A."/>
            <person name="Romero D."/>
            <person name="Davila G."/>
            <person name="Gonzalez V."/>
        </authorList>
    </citation>
    <scope>NUCLEOTIDE SEQUENCE [LARGE SCALE GENOMIC DNA]</scope>
    <source>
        <strain evidence="1 2">NXC12</strain>
        <plasmid evidence="2">pretnxc12b</plasmid>
    </source>
</reference>
<organism evidence="1 2">
    <name type="scientific">Rhizobium etli</name>
    <dbReference type="NCBI Taxonomy" id="29449"/>
    <lineage>
        <taxon>Bacteria</taxon>
        <taxon>Pseudomonadati</taxon>
        <taxon>Pseudomonadota</taxon>
        <taxon>Alphaproteobacteria</taxon>
        <taxon>Hyphomicrobiales</taxon>
        <taxon>Rhizobiaceae</taxon>
        <taxon>Rhizobium/Agrobacterium group</taxon>
        <taxon>Rhizobium</taxon>
    </lineage>
</organism>
<evidence type="ECO:0000313" key="1">
    <source>
        <dbReference type="EMBL" id="ARQ12526.1"/>
    </source>
</evidence>
<dbReference type="AlphaFoldDB" id="A0AAN1BL50"/>
<dbReference type="Proteomes" id="UP000194159">
    <property type="component" value="Plasmid pRetNXC12b"/>
</dbReference>